<dbReference type="PANTHER" id="PTHR33393">
    <property type="entry name" value="POLYGLUTAMINE SYNTHESIS ACCESSORY PROTEIN RV0574C-RELATED"/>
    <property type="match status" value="1"/>
</dbReference>
<dbReference type="CDD" id="cd07381">
    <property type="entry name" value="MPP_CapA"/>
    <property type="match status" value="1"/>
</dbReference>
<reference evidence="3 4" key="1">
    <citation type="journal article" date="2021" name="ISME Commun">
        <title>Automated analysis of genomic sequences facilitates high-throughput and comprehensive description of bacteria.</title>
        <authorList>
            <person name="Hitch T.C.A."/>
        </authorList>
    </citation>
    <scope>NUCLEOTIDE SEQUENCE [LARGE SCALE GENOMIC DNA]</scope>
    <source>
        <strain evidence="3 4">Sanger_19</strain>
    </source>
</reference>
<comment type="caution">
    <text evidence="3">The sequence shown here is derived from an EMBL/GenBank/DDBJ whole genome shotgun (WGS) entry which is preliminary data.</text>
</comment>
<dbReference type="InterPro" id="IPR052169">
    <property type="entry name" value="CW_Biosynth-Accessory"/>
</dbReference>
<dbReference type="Proteomes" id="UP001209666">
    <property type="component" value="Unassembled WGS sequence"/>
</dbReference>
<dbReference type="EMBL" id="JAOQKI010000006">
    <property type="protein sequence ID" value="MCU6716717.1"/>
    <property type="molecule type" value="Genomic_DNA"/>
</dbReference>
<comment type="similarity">
    <text evidence="1">Belongs to the CapA family.</text>
</comment>
<gene>
    <name evidence="3" type="ORF">OCV43_05420</name>
</gene>
<dbReference type="Gene3D" id="3.60.21.10">
    <property type="match status" value="1"/>
</dbReference>
<dbReference type="InterPro" id="IPR019079">
    <property type="entry name" value="Capsule_synth_CapA"/>
</dbReference>
<dbReference type="RefSeq" id="WP_262623588.1">
    <property type="nucleotide sequence ID" value="NZ_JAOQKI010000006.1"/>
</dbReference>
<evidence type="ECO:0000313" key="4">
    <source>
        <dbReference type="Proteomes" id="UP001209666"/>
    </source>
</evidence>
<evidence type="ECO:0000259" key="2">
    <source>
        <dbReference type="SMART" id="SM00854"/>
    </source>
</evidence>
<feature type="domain" description="Capsule synthesis protein CapA" evidence="2">
    <location>
        <begin position="162"/>
        <end position="409"/>
    </location>
</feature>
<accession>A0ABT2SCE2</accession>
<keyword evidence="4" id="KW-1185">Reference proteome</keyword>
<organism evidence="3 4">
    <name type="scientific">Roseburia amylophila</name>
    <dbReference type="NCBI Taxonomy" id="2981794"/>
    <lineage>
        <taxon>Bacteria</taxon>
        <taxon>Bacillati</taxon>
        <taxon>Bacillota</taxon>
        <taxon>Clostridia</taxon>
        <taxon>Lachnospirales</taxon>
        <taxon>Lachnospiraceae</taxon>
        <taxon>Roseburia</taxon>
    </lineage>
</organism>
<dbReference type="PANTHER" id="PTHR33393:SF13">
    <property type="entry name" value="PGA BIOSYNTHESIS PROTEIN CAPA"/>
    <property type="match status" value="1"/>
</dbReference>
<dbReference type="InterPro" id="IPR029052">
    <property type="entry name" value="Metallo-depent_PP-like"/>
</dbReference>
<evidence type="ECO:0000256" key="1">
    <source>
        <dbReference type="ARBA" id="ARBA00005662"/>
    </source>
</evidence>
<evidence type="ECO:0000313" key="3">
    <source>
        <dbReference type="EMBL" id="MCU6716717.1"/>
    </source>
</evidence>
<dbReference type="Pfam" id="PF09587">
    <property type="entry name" value="PGA_cap"/>
    <property type="match status" value="1"/>
</dbReference>
<proteinExistence type="inferred from homology"/>
<sequence length="476" mass="53458">MSEDTDLRRKALRMAGIGILLFGMVCSGCDRKAQVNAEPESSEKIEYVVTETEEVSTETKKLVIEDLDDAYEALLDSCSKEFIGDYRIDESFLNWVYANYGKEAVLNIAQESQEDQNVNVWYEETGNSIHVLWLLYCQDTGMNEEDLQQVYWKTCSSEDEVVLDFTGDINFAEGWGTTEHMDGQPNGINDCFSKDLLQEMNHADIMMINNEFTYSTRGEPLAGKDYTFRADPKRVDLLETFGTDIVSLANNHVYDYGEAALIDTIDTLEEAGIPYVGAGKDLKDAMRPVYFVANGKKIAIVSATQIERSLNYTKEATETTPGVLKTLNPDKFLKVIEEARDNSDYVIAFVHWGTEGNNYFGSDQVALAKQFVEAGVDVIIGGHTHCLQGMEYMDGVPIIYSLGNFWFSASTLDTGLSQVIIRDDGTIDFRFLPCIQKNYKTSLVTDESEKRRIFDFMESLSVGITIDDDGYVTATE</sequence>
<name>A0ABT2SCE2_9FIRM</name>
<protein>
    <submittedName>
        <fullName evidence="3">CapA family protein</fullName>
    </submittedName>
</protein>
<dbReference type="SMART" id="SM00854">
    <property type="entry name" value="PGA_cap"/>
    <property type="match status" value="1"/>
</dbReference>
<dbReference type="SUPFAM" id="SSF56300">
    <property type="entry name" value="Metallo-dependent phosphatases"/>
    <property type="match status" value="1"/>
</dbReference>